<dbReference type="EMBL" id="PRDL01000001">
    <property type="protein sequence ID" value="MBE8715869.1"/>
    <property type="molecule type" value="Genomic_DNA"/>
</dbReference>
<dbReference type="SUPFAM" id="SSF56801">
    <property type="entry name" value="Acetyl-CoA synthetase-like"/>
    <property type="match status" value="1"/>
</dbReference>
<dbReference type="InterPro" id="IPR000873">
    <property type="entry name" value="AMP-dep_synth/lig_dom"/>
</dbReference>
<dbReference type="Proteomes" id="UP000652567">
    <property type="component" value="Unassembled WGS sequence"/>
</dbReference>
<dbReference type="PANTHER" id="PTHR43767:SF10">
    <property type="entry name" value="SURFACTIN SYNTHASE SUBUNIT 1"/>
    <property type="match status" value="1"/>
</dbReference>
<dbReference type="PANTHER" id="PTHR43767">
    <property type="entry name" value="LONG-CHAIN-FATTY-ACID--COA LIGASE"/>
    <property type="match status" value="1"/>
</dbReference>
<dbReference type="PROSITE" id="PS00455">
    <property type="entry name" value="AMP_BINDING"/>
    <property type="match status" value="1"/>
</dbReference>
<dbReference type="InterPro" id="IPR045851">
    <property type="entry name" value="AMP-bd_C_sf"/>
</dbReference>
<protein>
    <submittedName>
        <fullName evidence="2">Long-chain fatty acid--CoA ligase</fullName>
    </submittedName>
</protein>
<sequence>MTTILRLRPLFLAGGAHTQLLSARGPVTANQLRDQALRLAAALQARPEQRWALWLENTGEFLVSFMALVLAGKTLCLPGNMQPATASALSRHFDALISRTDFQDLACPAVTPEQLHAAAAELPASDGQSQGDIQLMLFTSGSTGEPKAIGKTLDLLERELHVLQQFAGQQLGQQPVLSTVSHQHIYGLLHLVLWPLLRRAPLVDGVFQYPEEMLASAIQWAPVTLLSSPTHLKRLPENPQFSQHHGAITQVISSGGLLEAEAARDFQQLTGYAPLEILGSTETGGVAWRRQDQSLLWQPLPSVVCSVDAESGCLAVHSAHLGQSEAFVMGDRIALQDDGRFELLGRADRLLKVEGKRVSASEMENRLAAHDWVAAAIVILLQGRREEIAAAVVLNQAGRDALAKSGKLAVNQTLRDHLLLAFERPVLPRRWRYPAALPANAQGKVVMADIHSLFAAEDSAP</sequence>
<dbReference type="Gene3D" id="3.40.50.12780">
    <property type="entry name" value="N-terminal domain of ligase-like"/>
    <property type="match status" value="1"/>
</dbReference>
<gene>
    <name evidence="2" type="ORF">C4F51_01535</name>
</gene>
<comment type="caution">
    <text evidence="2">The sequence shown here is derived from an EMBL/GenBank/DDBJ whole genome shotgun (WGS) entry which is preliminary data.</text>
</comment>
<reference evidence="2" key="1">
    <citation type="submission" date="2018-07" db="EMBL/GenBank/DDBJ databases">
        <title>Genome assembly of strain Ka43.</title>
        <authorList>
            <person name="Kukolya J."/>
            <person name="Nagy I."/>
            <person name="Horvath B."/>
            <person name="Toth A."/>
        </authorList>
    </citation>
    <scope>NUCLEOTIDE SEQUENCE</scope>
    <source>
        <strain evidence="2">KB43</strain>
    </source>
</reference>
<organism evidence="2 3">
    <name type="scientific">Cellvibrio polysaccharolyticus</name>
    <dbReference type="NCBI Taxonomy" id="2082724"/>
    <lineage>
        <taxon>Bacteria</taxon>
        <taxon>Pseudomonadati</taxon>
        <taxon>Pseudomonadota</taxon>
        <taxon>Gammaproteobacteria</taxon>
        <taxon>Cellvibrionales</taxon>
        <taxon>Cellvibrionaceae</taxon>
        <taxon>Cellvibrio</taxon>
    </lineage>
</organism>
<evidence type="ECO:0000313" key="3">
    <source>
        <dbReference type="Proteomes" id="UP000652567"/>
    </source>
</evidence>
<dbReference type="Gene3D" id="3.30.300.30">
    <property type="match status" value="1"/>
</dbReference>
<accession>A0A928V3B7</accession>
<dbReference type="InterPro" id="IPR042099">
    <property type="entry name" value="ANL_N_sf"/>
</dbReference>
<evidence type="ECO:0000313" key="2">
    <source>
        <dbReference type="EMBL" id="MBE8715869.1"/>
    </source>
</evidence>
<keyword evidence="2" id="KW-0436">Ligase</keyword>
<dbReference type="InterPro" id="IPR050237">
    <property type="entry name" value="ATP-dep_AMP-bd_enzyme"/>
</dbReference>
<keyword evidence="3" id="KW-1185">Reference proteome</keyword>
<dbReference type="AlphaFoldDB" id="A0A928V3B7"/>
<dbReference type="InterPro" id="IPR020845">
    <property type="entry name" value="AMP-binding_CS"/>
</dbReference>
<evidence type="ECO:0000259" key="1">
    <source>
        <dbReference type="Pfam" id="PF00501"/>
    </source>
</evidence>
<dbReference type="Pfam" id="PF00501">
    <property type="entry name" value="AMP-binding"/>
    <property type="match status" value="1"/>
</dbReference>
<dbReference type="RefSeq" id="WP_193906544.1">
    <property type="nucleotide sequence ID" value="NZ_PRDL01000001.1"/>
</dbReference>
<proteinExistence type="predicted"/>
<feature type="domain" description="AMP-dependent synthetase/ligase" evidence="1">
    <location>
        <begin position="26"/>
        <end position="293"/>
    </location>
</feature>
<name>A0A928V3B7_9GAMM</name>
<dbReference type="GO" id="GO:0016874">
    <property type="term" value="F:ligase activity"/>
    <property type="evidence" value="ECO:0007669"/>
    <property type="project" value="UniProtKB-KW"/>
</dbReference>